<reference evidence="2" key="1">
    <citation type="submission" date="2016-11" db="UniProtKB">
        <authorList>
            <consortium name="WormBaseParasite"/>
        </authorList>
    </citation>
    <scope>IDENTIFICATION</scope>
    <source>
        <strain evidence="2">KR3021</strain>
    </source>
</reference>
<dbReference type="Proteomes" id="UP000095286">
    <property type="component" value="Unplaced"/>
</dbReference>
<name>A0AC35UAB2_9BILA</name>
<accession>A0AC35UAB2</accession>
<sequence>MNATNFISHRIAFSKPHIIKACSADIMTLLALAKTSIVIRSVVNQITFNEFQQKDEIQCKTSNILTIIIKNECQFEFTLFSVSISDKVTFFNFVDSFPEKALIPFLDFTIECNYSNKCEFKMALPQVMIWLNYLLKKMIYLDNLSIKISKKKQKKNHLAYLISSFFHTQINPKNELKNLGLAIFCMLKSNIIKSCTLECDNVKYLAHIIDSTAISENLLRRNLPELMEFNLKLSKSAYNEKTRSEMQRIIQNIRNVDYNLFKMEYNFENEEEMEAFLEDPDRYTQLTAIYERDSKTTFKNDHIKHETSFELFKKTLMNQILPTFVQNSQTLHLKVVEDINNNFDNNLSNVAWKLCCFSNLNTLEMNYHGYIHSPNDVSHLVSYLENIPSTLRSLIIKNISFFIMNNSNSIIARSSPFLKQLELDYCSGNLITLHSIDYFMAFKHLELLKLNCLYNNQFILPNSLRLLIIKCNSQQKLVENVERSVVDDSICKCSNHKSHLKNAIFETQFSGQLICVFFNVLTDYELYLKRDKKP</sequence>
<organism evidence="1 2">
    <name type="scientific">Rhabditophanes sp. KR3021</name>
    <dbReference type="NCBI Taxonomy" id="114890"/>
    <lineage>
        <taxon>Eukaryota</taxon>
        <taxon>Metazoa</taxon>
        <taxon>Ecdysozoa</taxon>
        <taxon>Nematoda</taxon>
        <taxon>Chromadorea</taxon>
        <taxon>Rhabditida</taxon>
        <taxon>Tylenchina</taxon>
        <taxon>Panagrolaimomorpha</taxon>
        <taxon>Strongyloidoidea</taxon>
        <taxon>Alloionematidae</taxon>
        <taxon>Rhabditophanes</taxon>
    </lineage>
</organism>
<evidence type="ECO:0000313" key="1">
    <source>
        <dbReference type="Proteomes" id="UP000095286"/>
    </source>
</evidence>
<protein>
    <submittedName>
        <fullName evidence="2">Leucine-rich repeat containing protein</fullName>
    </submittedName>
</protein>
<dbReference type="WBParaSite" id="RSKR_0000889225.1">
    <property type="protein sequence ID" value="RSKR_0000889225.1"/>
    <property type="gene ID" value="RSKR_0000889225"/>
</dbReference>
<proteinExistence type="predicted"/>
<evidence type="ECO:0000313" key="2">
    <source>
        <dbReference type="WBParaSite" id="RSKR_0000889225.1"/>
    </source>
</evidence>